<dbReference type="Proteomes" id="UP000249203">
    <property type="component" value="Unassembled WGS sequence"/>
</dbReference>
<evidence type="ECO:0000259" key="10">
    <source>
        <dbReference type="Pfam" id="PF22692"/>
    </source>
</evidence>
<organism evidence="11 13">
    <name type="scientific">Aliidiomarina maris</name>
    <dbReference type="NCBI Taxonomy" id="531312"/>
    <lineage>
        <taxon>Bacteria</taxon>
        <taxon>Pseudomonadati</taxon>
        <taxon>Pseudomonadota</taxon>
        <taxon>Gammaproteobacteria</taxon>
        <taxon>Alteromonadales</taxon>
        <taxon>Idiomarinaceae</taxon>
        <taxon>Aliidiomarina</taxon>
    </lineage>
</organism>
<dbReference type="NCBIfam" id="NF004240">
    <property type="entry name" value="PRK05682.1-4"/>
    <property type="match status" value="1"/>
</dbReference>
<keyword evidence="4 5" id="KW-0975">Bacterial flagellum</keyword>
<dbReference type="Proteomes" id="UP000287865">
    <property type="component" value="Unassembled WGS sequence"/>
</dbReference>
<dbReference type="InterPro" id="IPR037058">
    <property type="entry name" value="Falgellar_hook_FlgE_sf"/>
</dbReference>
<sequence>MSYYIALSGLAASQRDLDTSSNNIANVNTTGFKGSRAEFADVYASSLFTNSRTKVGDGVQTSRVAQQFSQGTLDFTENALDLAIKGNGFFVTAPAEGSQELSYTRAGAFKLNRNNFIVDNNGDFLQAYPVNRETGQTSSTALSTTRAIEIPSTAGQPAPTANIFQSVNLDSRETPIPETAPGESNFDPADPSSYTDSTSATVYDSLGEAHTVTTYYVKRDANEWDVYQTVNGQMVDFVPPAGYEGADSGLIGGVNYSGMRITFDASGNPSGPGALTPGGTFEAGSFTFTPTSGAEPLDVDFNFRSQGGADRPTQFASAFELTALDQDGSTVGRLTGVDINERGVIAATYSNGQTQFLGQVAMVNFNNEQGLEQAGGTKWRATIDSGEPITGIAGQGTLGAIESSALENSNVNLTEELVDIIVAQRNYQANSRALEVNSTLQQTILQIR</sequence>
<evidence type="ECO:0000259" key="7">
    <source>
        <dbReference type="Pfam" id="PF00460"/>
    </source>
</evidence>
<dbReference type="InterPro" id="IPR020013">
    <property type="entry name" value="Flagellar_FlgE/F/G"/>
</dbReference>
<evidence type="ECO:0000256" key="1">
    <source>
        <dbReference type="ARBA" id="ARBA00004117"/>
    </source>
</evidence>
<dbReference type="InterPro" id="IPR001444">
    <property type="entry name" value="Flag_bb_rod_N"/>
</dbReference>
<evidence type="ECO:0000256" key="6">
    <source>
        <dbReference type="SAM" id="MobiDB-lite"/>
    </source>
</evidence>
<dbReference type="InterPro" id="IPR011491">
    <property type="entry name" value="FlgE_D2"/>
</dbReference>
<feature type="domain" description="Flagellar hook protein FlgE/F/G-like D1" evidence="10">
    <location>
        <begin position="83"/>
        <end position="154"/>
    </location>
</feature>
<dbReference type="InterPro" id="IPR019776">
    <property type="entry name" value="Flagellar_basal_body_rod_CS"/>
</dbReference>
<reference evidence="11 13" key="2">
    <citation type="submission" date="2018-06" db="EMBL/GenBank/DDBJ databases">
        <title>Genomic Encyclopedia of Type Strains, Phase III (KMG-III): the genomes of soil and plant-associated and newly described type strains.</title>
        <authorList>
            <person name="Whitman W."/>
        </authorList>
    </citation>
    <scope>NUCLEOTIDE SEQUENCE [LARGE SCALE GENOMIC DNA]</scope>
    <source>
        <strain evidence="11 13">CGMCC 1.15366</strain>
    </source>
</reference>
<dbReference type="GO" id="GO:0005829">
    <property type="term" value="C:cytosol"/>
    <property type="evidence" value="ECO:0007669"/>
    <property type="project" value="TreeGrafter"/>
</dbReference>
<feature type="domain" description="Flagellar basal-body/hook protein C-terminal" evidence="8">
    <location>
        <begin position="403"/>
        <end position="447"/>
    </location>
</feature>
<comment type="similarity">
    <text evidence="2 5">Belongs to the flagella basal body rod proteins family.</text>
</comment>
<dbReference type="GO" id="GO:0071978">
    <property type="term" value="P:bacterial-type flagellum-dependent swarming motility"/>
    <property type="evidence" value="ECO:0007669"/>
    <property type="project" value="TreeGrafter"/>
</dbReference>
<evidence type="ECO:0000256" key="2">
    <source>
        <dbReference type="ARBA" id="ARBA00009677"/>
    </source>
</evidence>
<dbReference type="Pfam" id="PF00460">
    <property type="entry name" value="Flg_bb_rod"/>
    <property type="match status" value="1"/>
</dbReference>
<dbReference type="InterPro" id="IPR053967">
    <property type="entry name" value="LlgE_F_G-like_D1"/>
</dbReference>
<dbReference type="PROSITE" id="PS00588">
    <property type="entry name" value="FLAGELLA_BB_ROD"/>
    <property type="match status" value="1"/>
</dbReference>
<dbReference type="OrthoDB" id="8578401at2"/>
<dbReference type="RefSeq" id="WP_111568506.1">
    <property type="nucleotide sequence ID" value="NZ_PIPK01000003.1"/>
</dbReference>
<protein>
    <recommendedName>
        <fullName evidence="3 5">Flagellar hook protein FlgE</fullName>
    </recommendedName>
</protein>
<evidence type="ECO:0000313" key="11">
    <source>
        <dbReference type="EMBL" id="RAK00719.1"/>
    </source>
</evidence>
<evidence type="ECO:0000256" key="3">
    <source>
        <dbReference type="ARBA" id="ARBA00019015"/>
    </source>
</evidence>
<evidence type="ECO:0000256" key="5">
    <source>
        <dbReference type="RuleBase" id="RU362116"/>
    </source>
</evidence>
<dbReference type="AlphaFoldDB" id="A0A327X4T2"/>
<comment type="subcellular location">
    <subcellularLocation>
        <location evidence="1 5">Bacterial flagellum basal body</location>
    </subcellularLocation>
</comment>
<accession>A0A327X4T2</accession>
<feature type="region of interest" description="Disordered" evidence="6">
    <location>
        <begin position="172"/>
        <end position="199"/>
    </location>
</feature>
<dbReference type="NCBIfam" id="TIGR03506">
    <property type="entry name" value="FlgEFG_subfam"/>
    <property type="match status" value="1"/>
</dbReference>
<comment type="function">
    <text evidence="5">A flexible structure which links the flagellar filament to the drive apparatus in the basal body.</text>
</comment>
<dbReference type="NCBIfam" id="NF004238">
    <property type="entry name" value="PRK05682.1-1"/>
    <property type="match status" value="1"/>
</dbReference>
<reference evidence="12 14" key="1">
    <citation type="journal article" date="2018" name="Front. Microbiol.">
        <title>Genome-Based Analysis Reveals the Taxonomy and Diversity of the Family Idiomarinaceae.</title>
        <authorList>
            <person name="Liu Y."/>
            <person name="Lai Q."/>
            <person name="Shao Z."/>
        </authorList>
    </citation>
    <scope>NUCLEOTIDE SEQUENCE [LARGE SCALE GENOMIC DNA]</scope>
    <source>
        <strain evidence="12 14">CF12-14</strain>
    </source>
</reference>
<evidence type="ECO:0000259" key="8">
    <source>
        <dbReference type="Pfam" id="PF06429"/>
    </source>
</evidence>
<dbReference type="GO" id="GO:0009425">
    <property type="term" value="C:bacterial-type flagellum basal body"/>
    <property type="evidence" value="ECO:0007669"/>
    <property type="project" value="UniProtKB-SubCell"/>
</dbReference>
<comment type="caution">
    <text evidence="11">The sequence shown here is derived from an EMBL/GenBank/DDBJ whole genome shotgun (WGS) entry which is preliminary data.</text>
</comment>
<keyword evidence="11" id="KW-0282">Flagellum</keyword>
<dbReference type="Gene3D" id="2.60.98.20">
    <property type="entry name" value="Flagellar hook protein FlgE"/>
    <property type="match status" value="1"/>
</dbReference>
<dbReference type="EMBL" id="PIPK01000003">
    <property type="protein sequence ID" value="RUO27282.1"/>
    <property type="molecule type" value="Genomic_DNA"/>
</dbReference>
<dbReference type="Pfam" id="PF07559">
    <property type="entry name" value="FlgE_D2"/>
    <property type="match status" value="1"/>
</dbReference>
<evidence type="ECO:0000256" key="4">
    <source>
        <dbReference type="ARBA" id="ARBA00023143"/>
    </source>
</evidence>
<feature type="domain" description="Flagellar hook protein FlgE D2" evidence="9">
    <location>
        <begin position="168"/>
        <end position="328"/>
    </location>
</feature>
<evidence type="ECO:0000313" key="13">
    <source>
        <dbReference type="Proteomes" id="UP000249203"/>
    </source>
</evidence>
<gene>
    <name evidence="11" type="ORF">B0I24_102144</name>
    <name evidence="12" type="ORF">CWE07_04860</name>
</gene>
<evidence type="ECO:0000259" key="9">
    <source>
        <dbReference type="Pfam" id="PF07559"/>
    </source>
</evidence>
<proteinExistence type="inferred from homology"/>
<dbReference type="InterPro" id="IPR037925">
    <property type="entry name" value="FlgE/F/G-like"/>
</dbReference>
<name>A0A327X4T2_9GAMM</name>
<keyword evidence="11" id="KW-0969">Cilium</keyword>
<feature type="domain" description="Flagellar basal body rod protein N-terminal" evidence="7">
    <location>
        <begin position="4"/>
        <end position="33"/>
    </location>
</feature>
<dbReference type="PANTHER" id="PTHR30435">
    <property type="entry name" value="FLAGELLAR PROTEIN"/>
    <property type="match status" value="1"/>
</dbReference>
<evidence type="ECO:0000313" key="12">
    <source>
        <dbReference type="EMBL" id="RUO27282.1"/>
    </source>
</evidence>
<dbReference type="Pfam" id="PF06429">
    <property type="entry name" value="Flg_bbr_C"/>
    <property type="match status" value="1"/>
</dbReference>
<dbReference type="SUPFAM" id="SSF117143">
    <property type="entry name" value="Flagellar hook protein flgE"/>
    <property type="match status" value="1"/>
</dbReference>
<keyword evidence="14" id="KW-1185">Reference proteome</keyword>
<dbReference type="PANTHER" id="PTHR30435:SF1">
    <property type="entry name" value="FLAGELLAR HOOK PROTEIN FLGE"/>
    <property type="match status" value="1"/>
</dbReference>
<dbReference type="InterPro" id="IPR010930">
    <property type="entry name" value="Flg_bb/hook_C_dom"/>
</dbReference>
<dbReference type="GO" id="GO:0009424">
    <property type="term" value="C:bacterial-type flagellum hook"/>
    <property type="evidence" value="ECO:0007669"/>
    <property type="project" value="TreeGrafter"/>
</dbReference>
<evidence type="ECO:0000313" key="14">
    <source>
        <dbReference type="Proteomes" id="UP000287865"/>
    </source>
</evidence>
<keyword evidence="11" id="KW-0966">Cell projection</keyword>
<dbReference type="Pfam" id="PF22692">
    <property type="entry name" value="LlgE_F_G_D1"/>
    <property type="match status" value="1"/>
</dbReference>
<dbReference type="EMBL" id="QLMD01000002">
    <property type="protein sequence ID" value="RAK00719.1"/>
    <property type="molecule type" value="Genomic_DNA"/>
</dbReference>